<proteinExistence type="inferred from homology"/>
<dbReference type="OrthoDB" id="2121828at2759"/>
<keyword evidence="3" id="KW-0677">Repeat</keyword>
<sequence>MTSVLQRFILAATFAPQLVHSIPSPRADINSAQNQDERSLCENSASNRTCWGQYDINTDYYESWPTTGVVREYWLNAEQITLSPDGYETTVQVFNGSLPGPTIEADWGDEIVVHITNSLPDNGTSIHWHGIRQFNNSQNDGTPGVTQCPIPPGDAMTYRFQATQYGTSWYHAHFSLQMANGLFGPIVIHGPTTSNYDIDLGPVMLQDRYHENVWHIWEKYQRVFNIEGPSKVIAPNGLINGLNPYDCSDNDDAACVGGVTARYNTTFEPGKKQLMRLVGAQTDGYMKFTIDGHTLTVVAADFVPIVPYTTDNVILASGQRYDVIVEADQPVGSYWLRAIYQTACNFNDNDNKDNILGIVYYDGASSTAEPTTTVSDGINNSCGDEDYDNLVPWVKHTVDDKEEQNYLGVGWYYDTSLVLHWTMHDGYLSVNWSDPTLAYAYNGVSEDDYPANSNSANIDAPGKWVHWVIQDLTLTNAYHPMHLHGHDFYILAQGRGVYIPLITKLNKDNPPRRDTVSLYGTGYTVIAFKLDNPGAWLFHCHIAWHASQGLAMQLIENQSQIPSVVGDDTEMNAQCVAWDSFYSSPDGQDYQQDDSGI</sequence>
<dbReference type="CDD" id="cd13880">
    <property type="entry name" value="CuRO_2_MaLCC_like"/>
    <property type="match status" value="1"/>
</dbReference>
<dbReference type="SMR" id="A0A2P5I239"/>
<dbReference type="InParanoid" id="A0A2P5I239"/>
<keyword evidence="7" id="KW-0732">Signal</keyword>
<keyword evidence="6" id="KW-0325">Glycoprotein</keyword>
<accession>A0A2P5I239</accession>
<evidence type="ECO:0000259" key="8">
    <source>
        <dbReference type="Pfam" id="PF00394"/>
    </source>
</evidence>
<protein>
    <submittedName>
        <fullName evidence="11">Laccase</fullName>
    </submittedName>
</protein>
<reference evidence="11" key="1">
    <citation type="submission" date="2017-09" db="EMBL/GenBank/DDBJ databases">
        <title>Polyketide synthases of a Diaporthe helianthi virulent isolate.</title>
        <authorList>
            <person name="Baroncelli R."/>
        </authorList>
    </citation>
    <scope>NUCLEOTIDE SEQUENCE [LARGE SCALE GENOMIC DNA]</scope>
    <source>
        <strain evidence="11">7/96</strain>
    </source>
</reference>
<dbReference type="Pfam" id="PF07732">
    <property type="entry name" value="Cu-oxidase_3"/>
    <property type="match status" value="1"/>
</dbReference>
<dbReference type="FunFam" id="2.60.40.420:FF:000021">
    <property type="entry name" value="Extracellular dihydrogeodin oxidase/laccase"/>
    <property type="match status" value="1"/>
</dbReference>
<dbReference type="PROSITE" id="PS00080">
    <property type="entry name" value="MULTICOPPER_OXIDASE2"/>
    <property type="match status" value="1"/>
</dbReference>
<keyword evidence="2" id="KW-0479">Metal-binding</keyword>
<dbReference type="CDD" id="cd13854">
    <property type="entry name" value="CuRO_1_MaLCC_like"/>
    <property type="match status" value="1"/>
</dbReference>
<dbReference type="InterPro" id="IPR011707">
    <property type="entry name" value="Cu-oxidase-like_N"/>
</dbReference>
<comment type="similarity">
    <text evidence="1">Belongs to the multicopper oxidase family.</text>
</comment>
<keyword evidence="12" id="KW-1185">Reference proteome</keyword>
<evidence type="ECO:0000256" key="7">
    <source>
        <dbReference type="SAM" id="SignalP"/>
    </source>
</evidence>
<dbReference type="InterPro" id="IPR002355">
    <property type="entry name" value="Cu_oxidase_Cu_BS"/>
</dbReference>
<feature type="domain" description="Plastocyanin-like" evidence="8">
    <location>
        <begin position="202"/>
        <end position="361"/>
    </location>
</feature>
<evidence type="ECO:0000256" key="5">
    <source>
        <dbReference type="ARBA" id="ARBA00023008"/>
    </source>
</evidence>
<evidence type="ECO:0000256" key="2">
    <source>
        <dbReference type="ARBA" id="ARBA00022723"/>
    </source>
</evidence>
<evidence type="ECO:0000256" key="6">
    <source>
        <dbReference type="ARBA" id="ARBA00023180"/>
    </source>
</evidence>
<dbReference type="InterPro" id="IPR001117">
    <property type="entry name" value="Cu-oxidase_2nd"/>
</dbReference>
<dbReference type="Pfam" id="PF00394">
    <property type="entry name" value="Cu-oxidase"/>
    <property type="match status" value="1"/>
</dbReference>
<dbReference type="InterPro" id="IPR045087">
    <property type="entry name" value="Cu-oxidase_fam"/>
</dbReference>
<evidence type="ECO:0000313" key="11">
    <source>
        <dbReference type="EMBL" id="POS76588.1"/>
    </source>
</evidence>
<dbReference type="Proteomes" id="UP000094444">
    <property type="component" value="Unassembled WGS sequence"/>
</dbReference>
<dbReference type="InterPro" id="IPR033138">
    <property type="entry name" value="Cu_oxidase_CS"/>
</dbReference>
<gene>
    <name evidence="11" type="ORF">DHEL01_v205012</name>
</gene>
<organism evidence="11 12">
    <name type="scientific">Diaporthe helianthi</name>
    <dbReference type="NCBI Taxonomy" id="158607"/>
    <lineage>
        <taxon>Eukaryota</taxon>
        <taxon>Fungi</taxon>
        <taxon>Dikarya</taxon>
        <taxon>Ascomycota</taxon>
        <taxon>Pezizomycotina</taxon>
        <taxon>Sordariomycetes</taxon>
        <taxon>Sordariomycetidae</taxon>
        <taxon>Diaporthales</taxon>
        <taxon>Diaporthaceae</taxon>
        <taxon>Diaporthe</taxon>
    </lineage>
</organism>
<comment type="caution">
    <text evidence="11">The sequence shown here is derived from an EMBL/GenBank/DDBJ whole genome shotgun (WGS) entry which is preliminary data.</text>
</comment>
<dbReference type="Pfam" id="PF07731">
    <property type="entry name" value="Cu-oxidase_2"/>
    <property type="match status" value="1"/>
</dbReference>
<dbReference type="Gene3D" id="2.60.40.420">
    <property type="entry name" value="Cupredoxins - blue copper proteins"/>
    <property type="match status" value="3"/>
</dbReference>
<keyword evidence="4" id="KW-0560">Oxidoreductase</keyword>
<dbReference type="PROSITE" id="PS00079">
    <property type="entry name" value="MULTICOPPER_OXIDASE1"/>
    <property type="match status" value="1"/>
</dbReference>
<dbReference type="EMBL" id="MAVT02000352">
    <property type="protein sequence ID" value="POS76588.1"/>
    <property type="molecule type" value="Genomic_DNA"/>
</dbReference>
<feature type="signal peptide" evidence="7">
    <location>
        <begin position="1"/>
        <end position="21"/>
    </location>
</feature>
<evidence type="ECO:0000259" key="10">
    <source>
        <dbReference type="Pfam" id="PF07732"/>
    </source>
</evidence>
<feature type="chain" id="PRO_5015179514" evidence="7">
    <location>
        <begin position="22"/>
        <end position="597"/>
    </location>
</feature>
<name>A0A2P5I239_DIAHE</name>
<dbReference type="GO" id="GO:0016491">
    <property type="term" value="F:oxidoreductase activity"/>
    <property type="evidence" value="ECO:0007669"/>
    <property type="project" value="UniProtKB-KW"/>
</dbReference>
<keyword evidence="5" id="KW-0186">Copper</keyword>
<evidence type="ECO:0000256" key="3">
    <source>
        <dbReference type="ARBA" id="ARBA00022737"/>
    </source>
</evidence>
<dbReference type="AlphaFoldDB" id="A0A2P5I239"/>
<dbReference type="InterPro" id="IPR008972">
    <property type="entry name" value="Cupredoxin"/>
</dbReference>
<dbReference type="GO" id="GO:0005507">
    <property type="term" value="F:copper ion binding"/>
    <property type="evidence" value="ECO:0007669"/>
    <property type="project" value="InterPro"/>
</dbReference>
<evidence type="ECO:0000313" key="12">
    <source>
        <dbReference type="Proteomes" id="UP000094444"/>
    </source>
</evidence>
<feature type="domain" description="Plastocyanin-like" evidence="9">
    <location>
        <begin position="432"/>
        <end position="558"/>
    </location>
</feature>
<evidence type="ECO:0000256" key="1">
    <source>
        <dbReference type="ARBA" id="ARBA00010609"/>
    </source>
</evidence>
<dbReference type="PANTHER" id="PTHR11709">
    <property type="entry name" value="MULTI-COPPER OXIDASE"/>
    <property type="match status" value="1"/>
</dbReference>
<dbReference type="SUPFAM" id="SSF49503">
    <property type="entry name" value="Cupredoxins"/>
    <property type="match status" value="3"/>
</dbReference>
<dbReference type="CDD" id="cd13901">
    <property type="entry name" value="CuRO_3_MaLCC_like"/>
    <property type="match status" value="1"/>
</dbReference>
<dbReference type="FunFam" id="2.60.40.420:FF:000038">
    <property type="entry name" value="Extracellular dihydrogeodin oxidase/laccase"/>
    <property type="match status" value="1"/>
</dbReference>
<feature type="domain" description="Plastocyanin-like" evidence="10">
    <location>
        <begin position="78"/>
        <end position="191"/>
    </location>
</feature>
<dbReference type="STRING" id="158607.A0A2P5I239"/>
<dbReference type="InterPro" id="IPR011706">
    <property type="entry name" value="Cu-oxidase_C"/>
</dbReference>
<evidence type="ECO:0000259" key="9">
    <source>
        <dbReference type="Pfam" id="PF07731"/>
    </source>
</evidence>
<evidence type="ECO:0000256" key="4">
    <source>
        <dbReference type="ARBA" id="ARBA00023002"/>
    </source>
</evidence>
<dbReference type="PANTHER" id="PTHR11709:SF71">
    <property type="entry name" value="OXIDOREDUCTASE TPCJ"/>
    <property type="match status" value="1"/>
</dbReference>